<dbReference type="EMBL" id="CVRI01000057">
    <property type="protein sequence ID" value="CRL01954.1"/>
    <property type="molecule type" value="Genomic_DNA"/>
</dbReference>
<dbReference type="Gene3D" id="2.60.40.10">
    <property type="entry name" value="Immunoglobulins"/>
    <property type="match status" value="1"/>
</dbReference>
<dbReference type="InterPro" id="IPR017853">
    <property type="entry name" value="GH"/>
</dbReference>
<keyword evidence="3" id="KW-0378">Hydrolase</keyword>
<reference evidence="7 8" key="1">
    <citation type="submission" date="2015-04" db="EMBL/GenBank/DDBJ databases">
        <authorList>
            <person name="Syromyatnikov M.Y."/>
            <person name="Popov V.N."/>
        </authorList>
    </citation>
    <scope>NUCLEOTIDE SEQUENCE [LARGE SCALE GENOMIC DNA]</scope>
</reference>
<dbReference type="Pfam" id="PF01229">
    <property type="entry name" value="Glyco_hydro_39"/>
    <property type="match status" value="1"/>
</dbReference>
<sequence length="621" mass="72892">MEQFLEILLFLSFIFSTTIASVNIDINFRKESESRKKLPRFWTNTGFAPTQPIENAADFLESDDVNLNLEFIGSLPNNGIRNVRIHWLLNMISLSYSNGTQFPTLNFNRLDKFLWKLINDYRLNPTIEFMTTLKFKKLNTVIWEDFAYQVISRYIGRYGVKNVRKWKLETWNEPDLDGYNLLNFTNEEFIDYMKGISEGIKAVERQFSLNNTLKLRGPAGLFKDERKHKFCWGVLENCNKFPVKCPIDIITFHRKGNGNTADEVLNESLDLIEDFKKRFKNLTTLKYSNTEADPIKKWSEPRDFQSDSRYAVILTEIIFSHWQALYDGRMKNLESISHDNSFLNFYPNFFTQRTLLARFQMNNTTPKHVQFIQKPVFGVLGLIANLATHAGRVHTLNDKNISYLVTLNNRSESFYSCIVIWSHVNLKVFSNKSKTFDITIQNIIIGNSINLFYIGEGIDNRKTNPSAIFDRNSKPPFPDFSVFEEMRAAQDPTILVNPTKVVDGKIILNLRLMRPFVVVIRICDKNVTKPKKVFNLRLRRINSEEIVLFWSDSFYKERCLKTYEIFFKYLIDDDYKQIETRHIPFLNHQLKHTIPGCFKIRSRDIFDRVSKLSTKICFNET</sequence>
<comment type="similarity">
    <text evidence="1">Belongs to the glycosyl hydrolase 39 family.</text>
</comment>
<dbReference type="InterPro" id="IPR051923">
    <property type="entry name" value="Glycosyl_Hydrolase_39"/>
</dbReference>
<evidence type="ECO:0000256" key="4">
    <source>
        <dbReference type="ARBA" id="ARBA00023295"/>
    </source>
</evidence>
<dbReference type="PANTHER" id="PTHR12631:SF8">
    <property type="entry name" value="ALPHA-L-IDURONIDASE"/>
    <property type="match status" value="1"/>
</dbReference>
<dbReference type="Gene3D" id="2.60.40.1500">
    <property type="entry name" value="Glycosyl hydrolase domain, family 39"/>
    <property type="match status" value="1"/>
</dbReference>
<dbReference type="SUPFAM" id="SSF51445">
    <property type="entry name" value="(Trans)glycosidases"/>
    <property type="match status" value="1"/>
</dbReference>
<evidence type="ECO:0000256" key="5">
    <source>
        <dbReference type="SAM" id="SignalP"/>
    </source>
</evidence>
<dbReference type="AlphaFoldDB" id="A0A1J1IQD8"/>
<organism evidence="7 8">
    <name type="scientific">Clunio marinus</name>
    <dbReference type="NCBI Taxonomy" id="568069"/>
    <lineage>
        <taxon>Eukaryota</taxon>
        <taxon>Metazoa</taxon>
        <taxon>Ecdysozoa</taxon>
        <taxon>Arthropoda</taxon>
        <taxon>Hexapoda</taxon>
        <taxon>Insecta</taxon>
        <taxon>Pterygota</taxon>
        <taxon>Neoptera</taxon>
        <taxon>Endopterygota</taxon>
        <taxon>Diptera</taxon>
        <taxon>Nematocera</taxon>
        <taxon>Chironomoidea</taxon>
        <taxon>Chironomidae</taxon>
        <taxon>Clunio</taxon>
    </lineage>
</organism>
<keyword evidence="4" id="KW-0326">Glycosidase</keyword>
<gene>
    <name evidence="7" type="primary">putative Alpha-L-iduronidase</name>
    <name evidence="7" type="ORF">CLUMA_CG015068</name>
</gene>
<dbReference type="CDD" id="cd00063">
    <property type="entry name" value="FN3"/>
    <property type="match status" value="1"/>
</dbReference>
<name>A0A1J1IQD8_9DIPT</name>
<dbReference type="InterPro" id="IPR003961">
    <property type="entry name" value="FN3_dom"/>
</dbReference>
<keyword evidence="2 5" id="KW-0732">Signal</keyword>
<dbReference type="Gene3D" id="3.20.20.80">
    <property type="entry name" value="Glycosidases"/>
    <property type="match status" value="1"/>
</dbReference>
<dbReference type="OrthoDB" id="15153at2759"/>
<accession>A0A1J1IQD8</accession>
<dbReference type="GO" id="GO:0003940">
    <property type="term" value="F:L-iduronidase activity"/>
    <property type="evidence" value="ECO:0007669"/>
    <property type="project" value="TreeGrafter"/>
</dbReference>
<evidence type="ECO:0000256" key="3">
    <source>
        <dbReference type="ARBA" id="ARBA00022801"/>
    </source>
</evidence>
<dbReference type="SUPFAM" id="SSF51011">
    <property type="entry name" value="Glycosyl hydrolase domain"/>
    <property type="match status" value="1"/>
</dbReference>
<dbReference type="InterPro" id="IPR013783">
    <property type="entry name" value="Ig-like_fold"/>
</dbReference>
<feature type="signal peptide" evidence="5">
    <location>
        <begin position="1"/>
        <end position="20"/>
    </location>
</feature>
<evidence type="ECO:0000259" key="6">
    <source>
        <dbReference type="Pfam" id="PF01229"/>
    </source>
</evidence>
<keyword evidence="8" id="KW-1185">Reference proteome</keyword>
<dbReference type="STRING" id="568069.A0A1J1IQD8"/>
<feature type="domain" description="Glycosyl hydrolases family 39 N-terminal catalytic" evidence="6">
    <location>
        <begin position="29"/>
        <end position="499"/>
    </location>
</feature>
<feature type="chain" id="PRO_5013312191" evidence="5">
    <location>
        <begin position="21"/>
        <end position="621"/>
    </location>
</feature>
<evidence type="ECO:0000313" key="7">
    <source>
        <dbReference type="EMBL" id="CRL01954.1"/>
    </source>
</evidence>
<evidence type="ECO:0000256" key="1">
    <source>
        <dbReference type="ARBA" id="ARBA00008875"/>
    </source>
</evidence>
<proteinExistence type="inferred from homology"/>
<dbReference type="PANTHER" id="PTHR12631">
    <property type="entry name" value="ALPHA-L-IDURONIDASE"/>
    <property type="match status" value="1"/>
</dbReference>
<evidence type="ECO:0000256" key="2">
    <source>
        <dbReference type="ARBA" id="ARBA00022729"/>
    </source>
</evidence>
<dbReference type="Proteomes" id="UP000183832">
    <property type="component" value="Unassembled WGS sequence"/>
</dbReference>
<evidence type="ECO:0000313" key="8">
    <source>
        <dbReference type="Proteomes" id="UP000183832"/>
    </source>
</evidence>
<dbReference type="InterPro" id="IPR049166">
    <property type="entry name" value="GH39_cat"/>
</dbReference>
<protein>
    <submittedName>
        <fullName evidence="7">CLUMA_CG015068, isoform A</fullName>
    </submittedName>
</protein>